<accession>A0A1G4UPV5</accession>
<organism evidence="1 2">
    <name type="scientific">Ancylobacter rudongensis</name>
    <dbReference type="NCBI Taxonomy" id="177413"/>
    <lineage>
        <taxon>Bacteria</taxon>
        <taxon>Pseudomonadati</taxon>
        <taxon>Pseudomonadota</taxon>
        <taxon>Alphaproteobacteria</taxon>
        <taxon>Hyphomicrobiales</taxon>
        <taxon>Xanthobacteraceae</taxon>
        <taxon>Ancylobacter</taxon>
    </lineage>
</organism>
<proteinExistence type="predicted"/>
<keyword evidence="2" id="KW-1185">Reference proteome</keyword>
<evidence type="ECO:0000313" key="2">
    <source>
        <dbReference type="Proteomes" id="UP000198889"/>
    </source>
</evidence>
<dbReference type="EMBL" id="FMTP01000010">
    <property type="protein sequence ID" value="SCW95652.1"/>
    <property type="molecule type" value="Genomic_DNA"/>
</dbReference>
<reference evidence="2" key="1">
    <citation type="submission" date="2016-10" db="EMBL/GenBank/DDBJ databases">
        <authorList>
            <person name="Varghese N."/>
            <person name="Submissions S."/>
        </authorList>
    </citation>
    <scope>NUCLEOTIDE SEQUENCE [LARGE SCALE GENOMIC DNA]</scope>
    <source>
        <strain evidence="2">CGMCC 1.1761</strain>
    </source>
</reference>
<sequence>MIFDILEHKIAAAGLGVPGESLFRGTMPAECTVGVLFRMPLEGIPVDPHIVGWHKPRLQVIVRHTDPVQGEALANKVIKTLLVEHPEDHPATAERGRARITVFYPAQLPIQFPMLEGNAIEWSLNFRTAFSVEPAWK</sequence>
<dbReference type="Pfam" id="PF12691">
    <property type="entry name" value="Phage_tail_terminator_6"/>
    <property type="match status" value="1"/>
</dbReference>
<name>A0A1G4UPV5_9HYPH</name>
<evidence type="ECO:0000313" key="1">
    <source>
        <dbReference type="EMBL" id="SCW95652.1"/>
    </source>
</evidence>
<dbReference type="STRING" id="177413.SAMN05660859_0078"/>
<dbReference type="Proteomes" id="UP000198889">
    <property type="component" value="Unassembled WGS sequence"/>
</dbReference>
<gene>
    <name evidence="1" type="ORF">SAMN05660859_0078</name>
</gene>
<dbReference type="RefSeq" id="WP_091444153.1">
    <property type="nucleotide sequence ID" value="NZ_FMTP01000010.1"/>
</dbReference>
<protein>
    <submittedName>
        <fullName evidence="1">Uncharacterized protein</fullName>
    </submittedName>
</protein>
<dbReference type="InterPro" id="IPR024411">
    <property type="entry name" value="Tail_terminator_phage"/>
</dbReference>
<dbReference type="AlphaFoldDB" id="A0A1G4UPV5"/>